<accession>A0A2N5TRN3</accession>
<protein>
    <submittedName>
        <fullName evidence="1">Uncharacterized protein</fullName>
    </submittedName>
</protein>
<reference evidence="1 2" key="1">
    <citation type="submission" date="2017-11" db="EMBL/GenBank/DDBJ databases">
        <title>De novo assembly and phasing of dikaryotic genomes from two isolates of Puccinia coronata f. sp. avenae, the causal agent of oat crown rust.</title>
        <authorList>
            <person name="Miller M.E."/>
            <person name="Zhang Y."/>
            <person name="Omidvar V."/>
            <person name="Sperschneider J."/>
            <person name="Schwessinger B."/>
            <person name="Raley C."/>
            <person name="Palmer J.M."/>
            <person name="Garnica D."/>
            <person name="Upadhyaya N."/>
            <person name="Rathjen J."/>
            <person name="Taylor J.M."/>
            <person name="Park R.F."/>
            <person name="Dodds P.N."/>
            <person name="Hirsch C.D."/>
            <person name="Kianian S.F."/>
            <person name="Figueroa M."/>
        </authorList>
    </citation>
    <scope>NUCLEOTIDE SEQUENCE [LARGE SCALE GENOMIC DNA]</scope>
    <source>
        <strain evidence="1">12NC29</strain>
    </source>
</reference>
<evidence type="ECO:0000313" key="2">
    <source>
        <dbReference type="Proteomes" id="UP000235388"/>
    </source>
</evidence>
<dbReference type="EMBL" id="PGCJ01000455">
    <property type="protein sequence ID" value="PLW28163.1"/>
    <property type="molecule type" value="Genomic_DNA"/>
</dbReference>
<name>A0A2N5TRN3_9BASI</name>
<evidence type="ECO:0000313" key="1">
    <source>
        <dbReference type="EMBL" id="PLW28163.1"/>
    </source>
</evidence>
<gene>
    <name evidence="1" type="ORF">PCANC_19734</name>
</gene>
<sequence length="80" mass="8783">MESLRSHKGAINLGLDAWQSPNGFDVLGTVIYRLVKASSGKFELEASSLDFVQLQKNRAGIYLAKAVQSIVEKFGLTNRV</sequence>
<dbReference type="Proteomes" id="UP000235388">
    <property type="component" value="Unassembled WGS sequence"/>
</dbReference>
<keyword evidence="2" id="KW-1185">Reference proteome</keyword>
<comment type="caution">
    <text evidence="1">The sequence shown here is derived from an EMBL/GenBank/DDBJ whole genome shotgun (WGS) entry which is preliminary data.</text>
</comment>
<dbReference type="AlphaFoldDB" id="A0A2N5TRN3"/>
<proteinExistence type="predicted"/>
<dbReference type="OrthoDB" id="2976890at2759"/>
<organism evidence="1 2">
    <name type="scientific">Puccinia coronata f. sp. avenae</name>
    <dbReference type="NCBI Taxonomy" id="200324"/>
    <lineage>
        <taxon>Eukaryota</taxon>
        <taxon>Fungi</taxon>
        <taxon>Dikarya</taxon>
        <taxon>Basidiomycota</taxon>
        <taxon>Pucciniomycotina</taxon>
        <taxon>Pucciniomycetes</taxon>
        <taxon>Pucciniales</taxon>
        <taxon>Pucciniaceae</taxon>
        <taxon>Puccinia</taxon>
    </lineage>
</organism>